<evidence type="ECO:0000256" key="4">
    <source>
        <dbReference type="SAM" id="MobiDB-lite"/>
    </source>
</evidence>
<dbReference type="NCBIfam" id="TIGR01722">
    <property type="entry name" value="MMSDH"/>
    <property type="match status" value="1"/>
</dbReference>
<feature type="compositionally biased region" description="Polar residues" evidence="4">
    <location>
        <begin position="991"/>
        <end position="1007"/>
    </location>
</feature>
<evidence type="ECO:0000259" key="5">
    <source>
        <dbReference type="Pfam" id="PF00171"/>
    </source>
</evidence>
<dbReference type="InterPro" id="IPR010061">
    <property type="entry name" value="MeMal-semiAld_DH"/>
</dbReference>
<dbReference type="EC" id="1.2.1.27" evidence="1"/>
<proteinExistence type="predicted"/>
<dbReference type="InterPro" id="IPR015590">
    <property type="entry name" value="Aldehyde_DH_dom"/>
</dbReference>
<dbReference type="Pfam" id="PF00171">
    <property type="entry name" value="Aldedh"/>
    <property type="match status" value="1"/>
</dbReference>
<accession>A0A0A0KGM5</accession>
<dbReference type="PANTHER" id="PTHR43866">
    <property type="entry name" value="MALONATE-SEMIALDEHYDE DEHYDROGENASE"/>
    <property type="match status" value="1"/>
</dbReference>
<reference evidence="6 7" key="4">
    <citation type="journal article" date="2011" name="BMC Genomics">
        <title>RNA-Seq improves annotation of protein-coding genes in the cucumber genome.</title>
        <authorList>
            <person name="Li Z."/>
            <person name="Zhang Z."/>
            <person name="Yan P."/>
            <person name="Huang S."/>
            <person name="Fei Z."/>
            <person name="Lin K."/>
        </authorList>
    </citation>
    <scope>NUCLEOTIDE SEQUENCE [LARGE SCALE GENOMIC DNA]</scope>
    <source>
        <strain evidence="7">cv. 9930</strain>
    </source>
</reference>
<evidence type="ECO:0000256" key="2">
    <source>
        <dbReference type="ARBA" id="ARBA00023002"/>
    </source>
</evidence>
<gene>
    <name evidence="6" type="ORF">Csa_6G497380</name>
</gene>
<feature type="compositionally biased region" description="Polar residues" evidence="4">
    <location>
        <begin position="765"/>
        <end position="775"/>
    </location>
</feature>
<dbReference type="Gene3D" id="3.40.605.10">
    <property type="entry name" value="Aldehyde Dehydrogenase, Chain A, domain 1"/>
    <property type="match status" value="1"/>
</dbReference>
<dbReference type="Gramene" id="KGN48688">
    <property type="protein sequence ID" value="KGN48688"/>
    <property type="gene ID" value="Csa_6G497380"/>
</dbReference>
<feature type="domain" description="Aldehyde dehydrogenase" evidence="5">
    <location>
        <begin position="242"/>
        <end position="671"/>
    </location>
</feature>
<evidence type="ECO:0000313" key="6">
    <source>
        <dbReference type="EMBL" id="KGN48688.1"/>
    </source>
</evidence>
<keyword evidence="2" id="KW-0560">Oxidoreductase</keyword>
<dbReference type="Gene3D" id="3.40.309.10">
    <property type="entry name" value="Aldehyde Dehydrogenase, Chain A, domain 2"/>
    <property type="match status" value="1"/>
</dbReference>
<dbReference type="GO" id="GO:0004491">
    <property type="term" value="F:methylmalonate-semialdehyde dehydrogenase (acylating, NAD) activity"/>
    <property type="evidence" value="ECO:0000318"/>
    <property type="project" value="GO_Central"/>
</dbReference>
<keyword evidence="7" id="KW-1185">Reference proteome</keyword>
<dbReference type="FunFam" id="3.40.605.10:FF:000003">
    <property type="entry name" value="Methylmalonate-semialdehyde dehydrogenase [acylating]"/>
    <property type="match status" value="1"/>
</dbReference>
<dbReference type="AlphaFoldDB" id="A0A0A0KGM5"/>
<dbReference type="InterPro" id="IPR016162">
    <property type="entry name" value="Ald_DH_N"/>
</dbReference>
<dbReference type="InterPro" id="IPR016161">
    <property type="entry name" value="Ald_DH/histidinol_DH"/>
</dbReference>
<name>A0A0A0KGM5_CUCSA</name>
<dbReference type="GO" id="GO:0005739">
    <property type="term" value="C:mitochondrion"/>
    <property type="evidence" value="ECO:0000318"/>
    <property type="project" value="GO_Central"/>
</dbReference>
<dbReference type="GO" id="GO:0006210">
    <property type="term" value="P:thymine catabolic process"/>
    <property type="evidence" value="ECO:0000318"/>
    <property type="project" value="GO_Central"/>
</dbReference>
<evidence type="ECO:0000256" key="1">
    <source>
        <dbReference type="ARBA" id="ARBA00013048"/>
    </source>
</evidence>
<reference evidence="6 7" key="3">
    <citation type="journal article" date="2010" name="BMC Genomics">
        <title>Transcriptome sequencing and comparative analysis of cucumber flowers with different sex types.</title>
        <authorList>
            <person name="Guo S."/>
            <person name="Zheng Y."/>
            <person name="Joung J.G."/>
            <person name="Liu S."/>
            <person name="Zhang Z."/>
            <person name="Crasta O.R."/>
            <person name="Sobral B.W."/>
            <person name="Xu Y."/>
            <person name="Huang S."/>
            <person name="Fei Z."/>
        </authorList>
    </citation>
    <scope>NUCLEOTIDE SEQUENCE [LARGE SCALE GENOMIC DNA]</scope>
    <source>
        <strain evidence="7">cv. 9930</strain>
    </source>
</reference>
<keyword evidence="3" id="KW-0520">NAD</keyword>
<dbReference type="SUPFAM" id="SSF53720">
    <property type="entry name" value="ALDH-like"/>
    <property type="match status" value="1"/>
</dbReference>
<dbReference type="CDD" id="cd07085">
    <property type="entry name" value="ALDH_F6_MMSDH"/>
    <property type="match status" value="1"/>
</dbReference>
<reference evidence="6 7" key="1">
    <citation type="journal article" date="2009" name="Nat. Genet.">
        <title>The genome of the cucumber, Cucumis sativus L.</title>
        <authorList>
            <person name="Huang S."/>
            <person name="Li R."/>
            <person name="Zhang Z."/>
            <person name="Li L."/>
            <person name="Gu X."/>
            <person name="Fan W."/>
            <person name="Lucas W.J."/>
            <person name="Wang X."/>
            <person name="Xie B."/>
            <person name="Ni P."/>
            <person name="Ren Y."/>
            <person name="Zhu H."/>
            <person name="Li J."/>
            <person name="Lin K."/>
            <person name="Jin W."/>
            <person name="Fei Z."/>
            <person name="Li G."/>
            <person name="Staub J."/>
            <person name="Kilian A."/>
            <person name="van der Vossen E.A."/>
            <person name="Wu Y."/>
            <person name="Guo J."/>
            <person name="He J."/>
            <person name="Jia Z."/>
            <person name="Ren Y."/>
            <person name="Tian G."/>
            <person name="Lu Y."/>
            <person name="Ruan J."/>
            <person name="Qian W."/>
            <person name="Wang M."/>
            <person name="Huang Q."/>
            <person name="Li B."/>
            <person name="Xuan Z."/>
            <person name="Cao J."/>
            <person name="Asan"/>
            <person name="Wu Z."/>
            <person name="Zhang J."/>
            <person name="Cai Q."/>
            <person name="Bai Y."/>
            <person name="Zhao B."/>
            <person name="Han Y."/>
            <person name="Li Y."/>
            <person name="Li X."/>
            <person name="Wang S."/>
            <person name="Shi Q."/>
            <person name="Liu S."/>
            <person name="Cho W.K."/>
            <person name="Kim J.Y."/>
            <person name="Xu Y."/>
            <person name="Heller-Uszynska K."/>
            <person name="Miao H."/>
            <person name="Cheng Z."/>
            <person name="Zhang S."/>
            <person name="Wu J."/>
            <person name="Yang Y."/>
            <person name="Kang H."/>
            <person name="Li M."/>
            <person name="Liang H."/>
            <person name="Ren X."/>
            <person name="Shi Z."/>
            <person name="Wen M."/>
            <person name="Jian M."/>
            <person name="Yang H."/>
            <person name="Zhang G."/>
            <person name="Yang Z."/>
            <person name="Chen R."/>
            <person name="Liu S."/>
            <person name="Li J."/>
            <person name="Ma L."/>
            <person name="Liu H."/>
            <person name="Zhou Y."/>
            <person name="Zhao J."/>
            <person name="Fang X."/>
            <person name="Li G."/>
            <person name="Fang L."/>
            <person name="Li Y."/>
            <person name="Liu D."/>
            <person name="Zheng H."/>
            <person name="Zhang Y."/>
            <person name="Qin N."/>
            <person name="Li Z."/>
            <person name="Yang G."/>
            <person name="Yang S."/>
            <person name="Bolund L."/>
            <person name="Kristiansen K."/>
            <person name="Zheng H."/>
            <person name="Li S."/>
            <person name="Zhang X."/>
            <person name="Yang H."/>
            <person name="Wang J."/>
            <person name="Sun R."/>
            <person name="Zhang B."/>
            <person name="Jiang S."/>
            <person name="Wang J."/>
            <person name="Du Y."/>
            <person name="Li S."/>
        </authorList>
    </citation>
    <scope>NUCLEOTIDE SEQUENCE [LARGE SCALE GENOMIC DNA]</scope>
    <source>
        <strain evidence="7">cv. 9930</strain>
    </source>
</reference>
<dbReference type="GO" id="GO:0006574">
    <property type="term" value="P:L-valine catabolic process"/>
    <property type="evidence" value="ECO:0000318"/>
    <property type="project" value="GO_Central"/>
</dbReference>
<dbReference type="FunFam" id="3.40.309.10:FF:000002">
    <property type="entry name" value="Methylmalonate-semialdehyde dehydrogenase (Acylating)"/>
    <property type="match status" value="1"/>
</dbReference>
<feature type="region of interest" description="Disordered" evidence="4">
    <location>
        <begin position="704"/>
        <end position="785"/>
    </location>
</feature>
<dbReference type="PANTHER" id="PTHR43866:SF1">
    <property type="entry name" value="METHYLMALONATE-SEMIALDEHYDE DEHYDROGENASE (COA ACYLATING)"/>
    <property type="match status" value="1"/>
</dbReference>
<protein>
    <recommendedName>
        <fullName evidence="1">methylmalonate-semialdehyde dehydrogenase (CoA acylating)</fullName>
        <ecNumber evidence="1">1.2.1.27</ecNumber>
    </recommendedName>
</protein>
<dbReference type="EMBL" id="CM002927">
    <property type="protein sequence ID" value="KGN48688.1"/>
    <property type="molecule type" value="Genomic_DNA"/>
</dbReference>
<evidence type="ECO:0000313" key="7">
    <source>
        <dbReference type="Proteomes" id="UP000029981"/>
    </source>
</evidence>
<feature type="region of interest" description="Disordered" evidence="4">
    <location>
        <begin position="987"/>
        <end position="1007"/>
    </location>
</feature>
<sequence length="1066" mass="117149">MRYLRKLTFFYNGLIGTDCKMGTQGQTGLVAQKKMHPPQSGRFEDREDLIKYVRDFGADQGYVVTIKKSRKDRRVILGCDRGGVYRNRRKIAESPRKRKASSRLINCPFEAIGKKEDDAWMLTIKNGSHNHEPLKDRSEHPYSRRFTEDEVKQIKLMTEAGIKPRQVLKALKQHNPDLQSTPRHLYNLKAKIRQGNLSDKNFKSWRPNISVPTNSSHTVAGDSIKQNHQLKVPNLIGGEFLDSHNCQVVDVINPATQEVVSHVPLTTYEEFKAAVNAAKQAFPSWRNTPIYTRQCVMFKFQELILRDMDKLVMNIVAEQGKTLKDAQDDIICGLEVVKHACRLATMQMGEFIPSASDGIDSYCIREPIGVCAGICSLNHPATVSLWMFPIAVTCGNTFVLKPCETHPGASMLLASLAMESGLPDGVLNIVHGSHDIISYICDDEDIKAVSFSSSSSVGKHIYARAAATAKKVQSHFGGKSHAIIMPDANMEATLSALVDAGLGTVGRTCMAIDIIVSVGSSTLWEEKLVECAKALKVNVGTDPNADLGPVTTKEVKNRFCKLIQSGIEDGARLLLDGRDIVVSGYENGNFIGPTILSGVTTDMACYKEEFFGPVLLFMQADNLEEAITIVNRNKNRNGASIFTTSGIYARKFQSEVEVGTVGINVAVTVPLPSSFNDKVGLEFYTQLKRVAQQWKNSPSIGVSMAVPSPSERHLRSRAAPSMLVSTSEKDSPGMKHRSLPPLPSTSDRDSPSVPVLLPNPRITPTGLTNERSTSSPPTPDRNLHGLSLISTLSSEGDVSNQDLSPAMLSQRDRDLPGQAMSMATSRSSDRLYIPQKSHWNETPRADSIPSSSERIHASFSQTSSIKGQACRTTHPALVLATERGLYVPTSHDAICLINHGNDSTSPSRRMNTMCQSSERVYMLATSHLNDSMGQTLERTDTSLFPSSERHYAPPSSDGNDHISLASHTDVTLQSTSDRMFLSSLSERDDNMASTASQQGESLTSTSERMYRPPLVHRNAGMAPKSEWLCIPTPAGTQRMYTQDPMVSADEFQCQGASLTLPASQRM</sequence>
<dbReference type="OMA" id="MNITMEQ"/>
<feature type="region of interest" description="Disordered" evidence="4">
    <location>
        <begin position="940"/>
        <end position="963"/>
    </location>
</feature>
<dbReference type="STRING" id="3659.A0A0A0KGM5"/>
<organism evidence="6 7">
    <name type="scientific">Cucumis sativus</name>
    <name type="common">Cucumber</name>
    <dbReference type="NCBI Taxonomy" id="3659"/>
    <lineage>
        <taxon>Eukaryota</taxon>
        <taxon>Viridiplantae</taxon>
        <taxon>Streptophyta</taxon>
        <taxon>Embryophyta</taxon>
        <taxon>Tracheophyta</taxon>
        <taxon>Spermatophyta</taxon>
        <taxon>Magnoliopsida</taxon>
        <taxon>eudicotyledons</taxon>
        <taxon>Gunneridae</taxon>
        <taxon>Pentapetalae</taxon>
        <taxon>rosids</taxon>
        <taxon>fabids</taxon>
        <taxon>Cucurbitales</taxon>
        <taxon>Cucurbitaceae</taxon>
        <taxon>Benincaseae</taxon>
        <taxon>Cucumis</taxon>
    </lineage>
</organism>
<dbReference type="OrthoDB" id="310895at2759"/>
<dbReference type="InterPro" id="IPR016163">
    <property type="entry name" value="Ald_DH_C"/>
</dbReference>
<dbReference type="Proteomes" id="UP000029981">
    <property type="component" value="Chromosome 6"/>
</dbReference>
<evidence type="ECO:0000256" key="3">
    <source>
        <dbReference type="ARBA" id="ARBA00023027"/>
    </source>
</evidence>
<reference evidence="6 7" key="2">
    <citation type="journal article" date="2009" name="PLoS ONE">
        <title>An integrated genetic and cytogenetic map of the cucumber genome.</title>
        <authorList>
            <person name="Ren Y."/>
            <person name="Zhang Z."/>
            <person name="Liu J."/>
            <person name="Staub J.E."/>
            <person name="Han Y."/>
            <person name="Cheng Z."/>
            <person name="Li X."/>
            <person name="Lu J."/>
            <person name="Miao H."/>
            <person name="Kang H."/>
            <person name="Xie B."/>
            <person name="Gu X."/>
            <person name="Wang X."/>
            <person name="Du Y."/>
            <person name="Jin W."/>
            <person name="Huang S."/>
        </authorList>
    </citation>
    <scope>NUCLEOTIDE SEQUENCE [LARGE SCALE GENOMIC DNA]</scope>
    <source>
        <strain evidence="7">cv. 9930</strain>
    </source>
</reference>